<dbReference type="PANTHER" id="PTHR11857">
    <property type="entry name" value="ODORANT BINDING PROTEIN-RELATED"/>
    <property type="match status" value="1"/>
</dbReference>
<comment type="function">
    <text evidence="6">May be a carrier protein for lipids.</text>
</comment>
<evidence type="ECO:0000256" key="1">
    <source>
        <dbReference type="ARBA" id="ARBA00004613"/>
    </source>
</evidence>
<dbReference type="FunFam" id="1.10.238.20:FF:000001">
    <property type="entry name" value="General odorant-binding protein lush"/>
    <property type="match status" value="1"/>
</dbReference>
<dbReference type="Gene3D" id="1.10.238.20">
    <property type="entry name" value="Pheromone/general odorant binding protein domain"/>
    <property type="match status" value="1"/>
</dbReference>
<dbReference type="InterPro" id="IPR006170">
    <property type="entry name" value="PBP/GOBP"/>
</dbReference>
<proteinExistence type="evidence at transcript level"/>
<dbReference type="GO" id="GO:0005549">
    <property type="term" value="F:odorant binding"/>
    <property type="evidence" value="ECO:0007669"/>
    <property type="project" value="InterPro"/>
</dbReference>
<organism evidence="7">
    <name type="scientific">Galeruca daurica</name>
    <dbReference type="NCBI Taxonomy" id="1651263"/>
    <lineage>
        <taxon>Eukaryota</taxon>
        <taxon>Metazoa</taxon>
        <taxon>Ecdysozoa</taxon>
        <taxon>Arthropoda</taxon>
        <taxon>Hexapoda</taxon>
        <taxon>Insecta</taxon>
        <taxon>Pterygota</taxon>
        <taxon>Neoptera</taxon>
        <taxon>Endopterygota</taxon>
        <taxon>Coleoptera</taxon>
        <taxon>Polyphaga</taxon>
        <taxon>Cucujiformia</taxon>
        <taxon>Chrysomeloidea</taxon>
        <taxon>Chrysomelidae</taxon>
        <taxon>Galerucinae</taxon>
        <taxon>Galerucites</taxon>
        <taxon>Galeruca</taxon>
    </lineage>
</organism>
<dbReference type="GO" id="GO:0007608">
    <property type="term" value="P:sensory perception of smell"/>
    <property type="evidence" value="ECO:0007669"/>
    <property type="project" value="TreeGrafter"/>
</dbReference>
<protein>
    <submittedName>
        <fullName evidence="7">Odorant-binding protein</fullName>
    </submittedName>
</protein>
<evidence type="ECO:0000313" key="7">
    <source>
        <dbReference type="EMBL" id="AQY18977.1"/>
    </source>
</evidence>
<dbReference type="InterPro" id="IPR036728">
    <property type="entry name" value="PBP_GOBP_sf"/>
</dbReference>
<evidence type="ECO:0000256" key="5">
    <source>
        <dbReference type="ARBA" id="ARBA00023180"/>
    </source>
</evidence>
<dbReference type="GO" id="GO:0005615">
    <property type="term" value="C:extracellular space"/>
    <property type="evidence" value="ECO:0007669"/>
    <property type="project" value="TreeGrafter"/>
</dbReference>
<keyword evidence="4" id="KW-0732">Signal</keyword>
<evidence type="ECO:0000256" key="6">
    <source>
        <dbReference type="ARBA" id="ARBA00056866"/>
    </source>
</evidence>
<dbReference type="SMART" id="SM00708">
    <property type="entry name" value="PhBP"/>
    <property type="match status" value="1"/>
</dbReference>
<dbReference type="EMBL" id="KX900465">
    <property type="protein sequence ID" value="AQY18977.1"/>
    <property type="molecule type" value="mRNA"/>
</dbReference>
<sequence>MVVSYHLIFLVVYRKNIMMNLTAFLIVAFVCYANAEITAEQKEKLKEYHKACIVESGVNPEVVKQSRQGQFAEDEKFKIHLFCISKKIGFQNDAGEIQTGVLSKKVGAILNDQKLADQLISTCAQAKENAAETTFQTVKCFFEKSPEHISIL</sequence>
<dbReference type="CDD" id="cd23992">
    <property type="entry name" value="PBP_GOBP"/>
    <property type="match status" value="1"/>
</dbReference>
<evidence type="ECO:0000256" key="2">
    <source>
        <dbReference type="ARBA" id="ARBA00008098"/>
    </source>
</evidence>
<evidence type="ECO:0000256" key="4">
    <source>
        <dbReference type="ARBA" id="ARBA00022729"/>
    </source>
</evidence>
<evidence type="ECO:0000256" key="3">
    <source>
        <dbReference type="ARBA" id="ARBA00022525"/>
    </source>
</evidence>
<accession>A0A1U9W501</accession>
<dbReference type="Pfam" id="PF01395">
    <property type="entry name" value="PBP_GOBP"/>
    <property type="match status" value="1"/>
</dbReference>
<dbReference type="SUPFAM" id="SSF47565">
    <property type="entry name" value="Insect pheromone/odorant-binding proteins"/>
    <property type="match status" value="1"/>
</dbReference>
<dbReference type="PANTHER" id="PTHR11857:SF43">
    <property type="entry name" value="GEO07291P1-RELATED"/>
    <property type="match status" value="1"/>
</dbReference>
<dbReference type="AlphaFoldDB" id="A0A1U9W501"/>
<keyword evidence="5" id="KW-0325">Glycoprotein</keyword>
<keyword evidence="3" id="KW-0964">Secreted</keyword>
<comment type="similarity">
    <text evidence="2">Belongs to the PBP/GOBP family.</text>
</comment>
<comment type="subcellular location">
    <subcellularLocation>
        <location evidence="1">Secreted</location>
    </subcellularLocation>
</comment>
<reference evidence="7" key="1">
    <citation type="submission" date="2016-09" db="EMBL/GenBank/DDBJ databases">
        <title>Identification and Expression Profile Analysis of Odorant-binding Proteins Genes in Galeruca daurica.</title>
        <authorList>
            <person name="Li L."/>
            <person name="Pang B."/>
        </authorList>
    </citation>
    <scope>NUCLEOTIDE SEQUENCE</scope>
</reference>
<name>A0A1U9W501_9CUCU</name>
<gene>
    <name evidence="7" type="primary">OBP13</name>
</gene>